<keyword evidence="3" id="KW-0804">Transcription</keyword>
<dbReference type="InterPro" id="IPR018060">
    <property type="entry name" value="HTH_AraC"/>
</dbReference>
<dbReference type="RefSeq" id="WP_310276486.1">
    <property type="nucleotide sequence ID" value="NZ_JAVDWR010000004.1"/>
</dbReference>
<protein>
    <submittedName>
        <fullName evidence="5">AraC-like DNA-binding protein</fullName>
    </submittedName>
</protein>
<dbReference type="InterPro" id="IPR050204">
    <property type="entry name" value="AraC_XylS_family_regulators"/>
</dbReference>
<keyword evidence="2" id="KW-0238">DNA-binding</keyword>
<dbReference type="Pfam" id="PF07883">
    <property type="entry name" value="Cupin_2"/>
    <property type="match status" value="1"/>
</dbReference>
<evidence type="ECO:0000256" key="2">
    <source>
        <dbReference type="ARBA" id="ARBA00023125"/>
    </source>
</evidence>
<dbReference type="Gene3D" id="1.10.10.60">
    <property type="entry name" value="Homeodomain-like"/>
    <property type="match status" value="2"/>
</dbReference>
<accession>A0ABU1VY98</accession>
<evidence type="ECO:0000313" key="5">
    <source>
        <dbReference type="EMBL" id="MDR7120688.1"/>
    </source>
</evidence>
<gene>
    <name evidence="5" type="ORF">J2W69_001626</name>
</gene>
<proteinExistence type="predicted"/>
<name>A0ABU1VY98_9GAMM</name>
<evidence type="ECO:0000259" key="4">
    <source>
        <dbReference type="PROSITE" id="PS01124"/>
    </source>
</evidence>
<dbReference type="InterPro" id="IPR009057">
    <property type="entry name" value="Homeodomain-like_sf"/>
</dbReference>
<dbReference type="InterPro" id="IPR011051">
    <property type="entry name" value="RmlC_Cupin_sf"/>
</dbReference>
<dbReference type="PROSITE" id="PS01124">
    <property type="entry name" value="HTH_ARAC_FAMILY_2"/>
    <property type="match status" value="1"/>
</dbReference>
<dbReference type="SUPFAM" id="SSF51182">
    <property type="entry name" value="RmlC-like cupins"/>
    <property type="match status" value="1"/>
</dbReference>
<keyword evidence="1" id="KW-0805">Transcription regulation</keyword>
<dbReference type="PANTHER" id="PTHR46796:SF6">
    <property type="entry name" value="ARAC SUBFAMILY"/>
    <property type="match status" value="1"/>
</dbReference>
<dbReference type="Pfam" id="PF12833">
    <property type="entry name" value="HTH_18"/>
    <property type="match status" value="1"/>
</dbReference>
<sequence length="242" mass="27421">MLSLSIRAYSPVLQSHSHDHHQLVLPLIGRLNLLINHQQLQVAATECLVIPAGTEHGFSATEQCRFLVVDLTHLPTHLLQLAHPVFQLSALMQPYLLLLEQLLLQQNLHLLPAAQQFFLQLLEAEQPAPAVDRRLRQALLYMQDHLAEELDLVMLASKASLSLSQFKQLFRQQLGHSPGQYLTQLRMQHSRTLLLFSDLSVQQIALNVGYQSASAFSARFLQHFGQSPQQYRGQQHKGILKV</sequence>
<dbReference type="InterPro" id="IPR013096">
    <property type="entry name" value="Cupin_2"/>
</dbReference>
<dbReference type="PANTHER" id="PTHR46796">
    <property type="entry name" value="HTH-TYPE TRANSCRIPTIONAL ACTIVATOR RHAS-RELATED"/>
    <property type="match status" value="1"/>
</dbReference>
<reference evidence="5 6" key="1">
    <citation type="submission" date="2023-07" db="EMBL/GenBank/DDBJ databases">
        <title>Sorghum-associated microbial communities from plants grown in Nebraska, USA.</title>
        <authorList>
            <person name="Schachtman D."/>
        </authorList>
    </citation>
    <scope>NUCLEOTIDE SEQUENCE [LARGE SCALE GENOMIC DNA]</scope>
    <source>
        <strain evidence="5 6">4138</strain>
    </source>
</reference>
<dbReference type="SMART" id="SM00342">
    <property type="entry name" value="HTH_ARAC"/>
    <property type="match status" value="1"/>
</dbReference>
<evidence type="ECO:0000256" key="3">
    <source>
        <dbReference type="ARBA" id="ARBA00023163"/>
    </source>
</evidence>
<dbReference type="InterPro" id="IPR018062">
    <property type="entry name" value="HTH_AraC-typ_CS"/>
</dbReference>
<feature type="domain" description="HTH araC/xylS-type" evidence="4">
    <location>
        <begin position="136"/>
        <end position="234"/>
    </location>
</feature>
<keyword evidence="6" id="KW-1185">Reference proteome</keyword>
<dbReference type="Gene3D" id="2.60.120.10">
    <property type="entry name" value="Jelly Rolls"/>
    <property type="match status" value="1"/>
</dbReference>
<evidence type="ECO:0000256" key="1">
    <source>
        <dbReference type="ARBA" id="ARBA00023015"/>
    </source>
</evidence>
<dbReference type="PRINTS" id="PR00032">
    <property type="entry name" value="HTHARAC"/>
</dbReference>
<dbReference type="Proteomes" id="UP001257909">
    <property type="component" value="Unassembled WGS sequence"/>
</dbReference>
<evidence type="ECO:0000313" key="6">
    <source>
        <dbReference type="Proteomes" id="UP001257909"/>
    </source>
</evidence>
<organism evidence="5 6">
    <name type="scientific">Rheinheimera soli</name>
    <dbReference type="NCBI Taxonomy" id="443616"/>
    <lineage>
        <taxon>Bacteria</taxon>
        <taxon>Pseudomonadati</taxon>
        <taxon>Pseudomonadota</taxon>
        <taxon>Gammaproteobacteria</taxon>
        <taxon>Chromatiales</taxon>
        <taxon>Chromatiaceae</taxon>
        <taxon>Rheinheimera</taxon>
    </lineage>
</organism>
<dbReference type="InterPro" id="IPR014710">
    <property type="entry name" value="RmlC-like_jellyroll"/>
</dbReference>
<dbReference type="SUPFAM" id="SSF46689">
    <property type="entry name" value="Homeodomain-like"/>
    <property type="match status" value="2"/>
</dbReference>
<dbReference type="InterPro" id="IPR020449">
    <property type="entry name" value="Tscrpt_reg_AraC-type_HTH"/>
</dbReference>
<dbReference type="PROSITE" id="PS00041">
    <property type="entry name" value="HTH_ARAC_FAMILY_1"/>
    <property type="match status" value="1"/>
</dbReference>
<dbReference type="EMBL" id="JAVDWR010000004">
    <property type="protein sequence ID" value="MDR7120688.1"/>
    <property type="molecule type" value="Genomic_DNA"/>
</dbReference>
<comment type="caution">
    <text evidence="5">The sequence shown here is derived from an EMBL/GenBank/DDBJ whole genome shotgun (WGS) entry which is preliminary data.</text>
</comment>